<keyword evidence="3" id="KW-1185">Reference proteome</keyword>
<name>A0A9N9GKA6_9GLOM</name>
<evidence type="ECO:0000313" key="3">
    <source>
        <dbReference type="Proteomes" id="UP000789739"/>
    </source>
</evidence>
<keyword evidence="1" id="KW-0812">Transmembrane</keyword>
<feature type="transmembrane region" description="Helical" evidence="1">
    <location>
        <begin position="47"/>
        <end position="66"/>
    </location>
</feature>
<keyword evidence="1" id="KW-0472">Membrane</keyword>
<evidence type="ECO:0000313" key="2">
    <source>
        <dbReference type="EMBL" id="CAG8616696.1"/>
    </source>
</evidence>
<comment type="caution">
    <text evidence="2">The sequence shown here is derived from an EMBL/GenBank/DDBJ whole genome shotgun (WGS) entry which is preliminary data.</text>
</comment>
<gene>
    <name evidence="2" type="ORF">PBRASI_LOCUS8469</name>
</gene>
<organism evidence="2 3">
    <name type="scientific">Paraglomus brasilianum</name>
    <dbReference type="NCBI Taxonomy" id="144538"/>
    <lineage>
        <taxon>Eukaryota</taxon>
        <taxon>Fungi</taxon>
        <taxon>Fungi incertae sedis</taxon>
        <taxon>Mucoromycota</taxon>
        <taxon>Glomeromycotina</taxon>
        <taxon>Glomeromycetes</taxon>
        <taxon>Paraglomerales</taxon>
        <taxon>Paraglomeraceae</taxon>
        <taxon>Paraglomus</taxon>
    </lineage>
</organism>
<sequence length="108" mass="12750">MFLLFEADPHTDQTTTHWNVHRIHGYLTVEPVDSHIDRYGNNRNSALLGWLMVFVFLTSLSLLTLFRQARMLYTEWSNHAADEYLDWFREFNQFCDLDEERSSGGFSG</sequence>
<evidence type="ECO:0000256" key="1">
    <source>
        <dbReference type="SAM" id="Phobius"/>
    </source>
</evidence>
<protein>
    <submittedName>
        <fullName evidence="2">6674_t:CDS:1</fullName>
    </submittedName>
</protein>
<proteinExistence type="predicted"/>
<keyword evidence="1" id="KW-1133">Transmembrane helix</keyword>
<dbReference type="AlphaFoldDB" id="A0A9N9GKA6"/>
<reference evidence="2" key="1">
    <citation type="submission" date="2021-06" db="EMBL/GenBank/DDBJ databases">
        <authorList>
            <person name="Kallberg Y."/>
            <person name="Tangrot J."/>
            <person name="Rosling A."/>
        </authorList>
    </citation>
    <scope>NUCLEOTIDE SEQUENCE</scope>
    <source>
        <strain evidence="2">BR232B</strain>
    </source>
</reference>
<accession>A0A9N9GKA6</accession>
<dbReference type="Proteomes" id="UP000789739">
    <property type="component" value="Unassembled WGS sequence"/>
</dbReference>
<dbReference type="EMBL" id="CAJVPI010001525">
    <property type="protein sequence ID" value="CAG8616696.1"/>
    <property type="molecule type" value="Genomic_DNA"/>
</dbReference>